<reference evidence="2" key="1">
    <citation type="submission" date="2022-12" db="EMBL/GenBank/DDBJ databases">
        <title>New Phytohabitans aurantiacus sp. RD004123 nov., an actinomycete isolated from soil.</title>
        <authorList>
            <person name="Triningsih D.W."/>
            <person name="Harunari E."/>
            <person name="Igarashi Y."/>
        </authorList>
    </citation>
    <scope>NUCLEOTIDE SEQUENCE</scope>
    <source>
        <strain evidence="2">RD004123</strain>
    </source>
</reference>
<keyword evidence="1" id="KW-0812">Transmembrane</keyword>
<keyword evidence="3" id="KW-1185">Reference proteome</keyword>
<feature type="transmembrane region" description="Helical" evidence="1">
    <location>
        <begin position="117"/>
        <end position="134"/>
    </location>
</feature>
<evidence type="ECO:0008006" key="4">
    <source>
        <dbReference type="Google" id="ProtNLM"/>
    </source>
</evidence>
<name>A0ABQ5R0R2_9ACTN</name>
<evidence type="ECO:0000256" key="1">
    <source>
        <dbReference type="SAM" id="Phobius"/>
    </source>
</evidence>
<feature type="transmembrane region" description="Helical" evidence="1">
    <location>
        <begin position="73"/>
        <end position="97"/>
    </location>
</feature>
<accession>A0ABQ5R0R2</accession>
<organism evidence="2 3">
    <name type="scientific">Phytohabitans aurantiacus</name>
    <dbReference type="NCBI Taxonomy" id="3016789"/>
    <lineage>
        <taxon>Bacteria</taxon>
        <taxon>Bacillati</taxon>
        <taxon>Actinomycetota</taxon>
        <taxon>Actinomycetes</taxon>
        <taxon>Micromonosporales</taxon>
        <taxon>Micromonosporaceae</taxon>
    </lineage>
</organism>
<keyword evidence="1" id="KW-1133">Transmembrane helix</keyword>
<feature type="transmembrane region" description="Helical" evidence="1">
    <location>
        <begin position="43"/>
        <end position="61"/>
    </location>
</feature>
<dbReference type="EMBL" id="BSDI01000032">
    <property type="protein sequence ID" value="GLI00394.1"/>
    <property type="molecule type" value="Genomic_DNA"/>
</dbReference>
<keyword evidence="1" id="KW-0472">Membrane</keyword>
<comment type="caution">
    <text evidence="2">The sequence shown here is derived from an EMBL/GenBank/DDBJ whole genome shotgun (WGS) entry which is preliminary data.</text>
</comment>
<proteinExistence type="predicted"/>
<evidence type="ECO:0000313" key="2">
    <source>
        <dbReference type="EMBL" id="GLI00394.1"/>
    </source>
</evidence>
<evidence type="ECO:0000313" key="3">
    <source>
        <dbReference type="Proteomes" id="UP001144280"/>
    </source>
</evidence>
<dbReference type="Proteomes" id="UP001144280">
    <property type="component" value="Unassembled WGS sequence"/>
</dbReference>
<dbReference type="RefSeq" id="WP_281900654.1">
    <property type="nucleotide sequence ID" value="NZ_BSDI01000032.1"/>
</dbReference>
<sequence length="136" mass="14859">MVEEDVAVPAPRSWDRPAVTVPVFAALAAVGGQFPGFTRQANLFILAVGGVFVWVGLAGWVRQPARPLIGRRASAAWWWLLPAAVFGVLESATFLLGSSDSYPTFSRLADPLLEREVVRSVGYFGWLAAFWGLVRR</sequence>
<protein>
    <recommendedName>
        <fullName evidence="4">Lycopene cyclase domain-containing protein</fullName>
    </recommendedName>
</protein>
<gene>
    <name evidence="2" type="ORF">Pa4123_56700</name>
</gene>